<name>A0A815LKX6_9BILA</name>
<feature type="domain" description="PiggyBac transposable element-derived protein" evidence="1">
    <location>
        <begin position="5"/>
        <end position="154"/>
    </location>
</feature>
<dbReference type="PANTHER" id="PTHR46599:SF3">
    <property type="entry name" value="PIGGYBAC TRANSPOSABLE ELEMENT-DERIVED PROTEIN 4"/>
    <property type="match status" value="1"/>
</dbReference>
<keyword evidence="6" id="KW-1185">Reference proteome</keyword>
<organism evidence="3 6">
    <name type="scientific">Didymodactylos carnosus</name>
    <dbReference type="NCBI Taxonomy" id="1234261"/>
    <lineage>
        <taxon>Eukaryota</taxon>
        <taxon>Metazoa</taxon>
        <taxon>Spiralia</taxon>
        <taxon>Gnathifera</taxon>
        <taxon>Rotifera</taxon>
        <taxon>Eurotatoria</taxon>
        <taxon>Bdelloidea</taxon>
        <taxon>Philodinida</taxon>
        <taxon>Philodinidae</taxon>
        <taxon>Didymodactylos</taxon>
    </lineage>
</organism>
<dbReference type="InterPro" id="IPR029526">
    <property type="entry name" value="PGBD"/>
</dbReference>
<protein>
    <recommendedName>
        <fullName evidence="1">PiggyBac transposable element-derived protein domain-containing protein</fullName>
    </recommendedName>
</protein>
<dbReference type="Proteomes" id="UP000682733">
    <property type="component" value="Unassembled WGS sequence"/>
</dbReference>
<gene>
    <name evidence="3" type="ORF">GPM918_LOCUS33375</name>
    <name evidence="2" type="ORF">OVA965_LOCUS28483</name>
    <name evidence="5" type="ORF">SRO942_LOCUS34057</name>
    <name evidence="4" type="ORF">TMI583_LOCUS29237</name>
</gene>
<dbReference type="Pfam" id="PF13843">
    <property type="entry name" value="DDE_Tnp_1_7"/>
    <property type="match status" value="1"/>
</dbReference>
<evidence type="ECO:0000313" key="2">
    <source>
        <dbReference type="EMBL" id="CAF1299930.1"/>
    </source>
</evidence>
<dbReference type="OrthoDB" id="5876240at2759"/>
<dbReference type="Proteomes" id="UP000663829">
    <property type="component" value="Unassembled WGS sequence"/>
</dbReference>
<reference evidence="3" key="1">
    <citation type="submission" date="2021-02" db="EMBL/GenBank/DDBJ databases">
        <authorList>
            <person name="Nowell W R."/>
        </authorList>
    </citation>
    <scope>NUCLEOTIDE SEQUENCE</scope>
</reference>
<evidence type="ECO:0000259" key="1">
    <source>
        <dbReference type="Pfam" id="PF13843"/>
    </source>
</evidence>
<dbReference type="Proteomes" id="UP000681722">
    <property type="component" value="Unassembled WGS sequence"/>
</dbReference>
<dbReference type="EMBL" id="CAJOBA010041042">
    <property type="protein sequence ID" value="CAF4105944.1"/>
    <property type="molecule type" value="Genomic_DNA"/>
</dbReference>
<comment type="caution">
    <text evidence="3">The sequence shown here is derived from an EMBL/GenBank/DDBJ whole genome shotgun (WGS) entry which is preliminary data.</text>
</comment>
<evidence type="ECO:0000313" key="3">
    <source>
        <dbReference type="EMBL" id="CAF1405616.1"/>
    </source>
</evidence>
<dbReference type="PANTHER" id="PTHR46599">
    <property type="entry name" value="PIGGYBAC TRANSPOSABLE ELEMENT-DERIVED PROTEIN 4"/>
    <property type="match status" value="1"/>
</dbReference>
<dbReference type="EMBL" id="CAJNOQ010017712">
    <property type="protein sequence ID" value="CAF1405616.1"/>
    <property type="molecule type" value="Genomic_DNA"/>
</dbReference>
<dbReference type="Proteomes" id="UP000677228">
    <property type="component" value="Unassembled WGS sequence"/>
</dbReference>
<evidence type="ECO:0000313" key="4">
    <source>
        <dbReference type="EMBL" id="CAF4105944.1"/>
    </source>
</evidence>
<sequence length="160" mass="18187">MAGLGHAEAVVMNLLDGLSGCYRTVVADNFFTSNSLAKRLLEQDTYLVGTLRSNRAGSGHKIVQKKLKPGEAYGLQNKVGIKLIRWKDKRDVLMISTKPSHSATVVNTGKTNKLNERIMKPQVVLDYNERRQGTDLSDQLSTYHTCLRRSIKWFKWWHLN</sequence>
<proteinExistence type="predicted"/>
<dbReference type="EMBL" id="CAJOBC010083133">
    <property type="protein sequence ID" value="CAF4297133.1"/>
    <property type="molecule type" value="Genomic_DNA"/>
</dbReference>
<accession>A0A815LKX6</accession>
<dbReference type="EMBL" id="CAJNOK010019466">
    <property type="protein sequence ID" value="CAF1299930.1"/>
    <property type="molecule type" value="Genomic_DNA"/>
</dbReference>
<evidence type="ECO:0000313" key="6">
    <source>
        <dbReference type="Proteomes" id="UP000663829"/>
    </source>
</evidence>
<evidence type="ECO:0000313" key="5">
    <source>
        <dbReference type="EMBL" id="CAF4297133.1"/>
    </source>
</evidence>
<dbReference type="AlphaFoldDB" id="A0A815LKX6"/>